<dbReference type="KEGG" id="fvr:FVEG_17062"/>
<feature type="transmembrane region" description="Helical" evidence="7">
    <location>
        <begin position="300"/>
        <end position="321"/>
    </location>
</feature>
<evidence type="ECO:0000256" key="6">
    <source>
        <dbReference type="ARBA" id="ARBA00023242"/>
    </source>
</evidence>
<dbReference type="GO" id="GO:0046872">
    <property type="term" value="F:metal ion binding"/>
    <property type="evidence" value="ECO:0007669"/>
    <property type="project" value="UniProtKB-KW"/>
</dbReference>
<dbReference type="STRING" id="334819.W7MPX6"/>
<dbReference type="Proteomes" id="UP000009096">
    <property type="component" value="Chromosome 7"/>
</dbReference>
<name>W7MPX6_GIBM7</name>
<keyword evidence="9" id="KW-1185">Reference proteome</keyword>
<keyword evidence="4" id="KW-0238">DNA-binding</keyword>
<dbReference type="PANTHER" id="PTHR36206">
    <property type="entry name" value="ASPERCRYPTIN BIOSYNTHESIS CLUSTER-SPECIFIC TRANSCRIPTION REGULATOR ATNN-RELATED"/>
    <property type="match status" value="1"/>
</dbReference>
<reference evidence="8 9" key="1">
    <citation type="journal article" date="2010" name="Nature">
        <title>Comparative genomics reveals mobile pathogenicity chromosomes in Fusarium.</title>
        <authorList>
            <person name="Ma L.J."/>
            <person name="van der Does H.C."/>
            <person name="Borkovich K.A."/>
            <person name="Coleman J.J."/>
            <person name="Daboussi M.J."/>
            <person name="Di Pietro A."/>
            <person name="Dufresne M."/>
            <person name="Freitag M."/>
            <person name="Grabherr M."/>
            <person name="Henrissat B."/>
            <person name="Houterman P.M."/>
            <person name="Kang S."/>
            <person name="Shim W.B."/>
            <person name="Woloshuk C."/>
            <person name="Xie X."/>
            <person name="Xu J.R."/>
            <person name="Antoniw J."/>
            <person name="Baker S.E."/>
            <person name="Bluhm B.H."/>
            <person name="Breakspear A."/>
            <person name="Brown D.W."/>
            <person name="Butchko R.A."/>
            <person name="Chapman S."/>
            <person name="Coulson R."/>
            <person name="Coutinho P.M."/>
            <person name="Danchin E.G."/>
            <person name="Diener A."/>
            <person name="Gale L.R."/>
            <person name="Gardiner D.M."/>
            <person name="Goff S."/>
            <person name="Hammond-Kosack K.E."/>
            <person name="Hilburn K."/>
            <person name="Hua-Van A."/>
            <person name="Jonkers W."/>
            <person name="Kazan K."/>
            <person name="Kodira C.D."/>
            <person name="Koehrsen M."/>
            <person name="Kumar L."/>
            <person name="Lee Y.H."/>
            <person name="Li L."/>
            <person name="Manners J.M."/>
            <person name="Miranda-Saavedra D."/>
            <person name="Mukherjee M."/>
            <person name="Park G."/>
            <person name="Park J."/>
            <person name="Park S.Y."/>
            <person name="Proctor R.H."/>
            <person name="Regev A."/>
            <person name="Ruiz-Roldan M.C."/>
            <person name="Sain D."/>
            <person name="Sakthikumar S."/>
            <person name="Sykes S."/>
            <person name="Schwartz D.C."/>
            <person name="Turgeon B.G."/>
            <person name="Wapinski I."/>
            <person name="Yoder O."/>
            <person name="Young S."/>
            <person name="Zeng Q."/>
            <person name="Zhou S."/>
            <person name="Galagan J."/>
            <person name="Cuomo C.A."/>
            <person name="Kistler H.C."/>
            <person name="Rep M."/>
        </authorList>
    </citation>
    <scope>NUCLEOTIDE SEQUENCE [LARGE SCALE GENOMIC DNA]</scope>
    <source>
        <strain evidence="9">M3125 / FGSC 7600</strain>
    </source>
</reference>
<evidence type="ECO:0000256" key="3">
    <source>
        <dbReference type="ARBA" id="ARBA00023015"/>
    </source>
</evidence>
<keyword evidence="3" id="KW-0805">Transcription regulation</keyword>
<evidence type="ECO:0008006" key="10">
    <source>
        <dbReference type="Google" id="ProtNLM"/>
    </source>
</evidence>
<keyword evidence="6" id="KW-0539">Nucleus</keyword>
<organism evidence="8 9">
    <name type="scientific">Gibberella moniliformis (strain M3125 / FGSC 7600)</name>
    <name type="common">Maize ear and stalk rot fungus</name>
    <name type="synonym">Fusarium verticillioides</name>
    <dbReference type="NCBI Taxonomy" id="334819"/>
    <lineage>
        <taxon>Eukaryota</taxon>
        <taxon>Fungi</taxon>
        <taxon>Dikarya</taxon>
        <taxon>Ascomycota</taxon>
        <taxon>Pezizomycotina</taxon>
        <taxon>Sordariomycetes</taxon>
        <taxon>Hypocreomycetidae</taxon>
        <taxon>Hypocreales</taxon>
        <taxon>Nectriaceae</taxon>
        <taxon>Fusarium</taxon>
        <taxon>Fusarium fujikuroi species complex</taxon>
    </lineage>
</organism>
<dbReference type="GO" id="GO:0003677">
    <property type="term" value="F:DNA binding"/>
    <property type="evidence" value="ECO:0007669"/>
    <property type="project" value="UniProtKB-KW"/>
</dbReference>
<dbReference type="InterPro" id="IPR021858">
    <property type="entry name" value="Fun_TF"/>
</dbReference>
<evidence type="ECO:0000256" key="1">
    <source>
        <dbReference type="ARBA" id="ARBA00022723"/>
    </source>
</evidence>
<keyword evidence="1" id="KW-0479">Metal-binding</keyword>
<keyword evidence="7" id="KW-1133">Transmembrane helix</keyword>
<evidence type="ECO:0000256" key="4">
    <source>
        <dbReference type="ARBA" id="ARBA00023125"/>
    </source>
</evidence>
<proteinExistence type="predicted"/>
<evidence type="ECO:0000313" key="9">
    <source>
        <dbReference type="Proteomes" id="UP000009096"/>
    </source>
</evidence>
<dbReference type="EMBL" id="DS022258">
    <property type="protein sequence ID" value="EWG53136.1"/>
    <property type="molecule type" value="Genomic_DNA"/>
</dbReference>
<sequence length="790" mass="90109">MLDLTLIRTALSGPAKQAIAAALWDTPRSEVESDLKFYFKYYIQQCELIALHEGGSHTPLATHADIMAIVQLLRSSRTREEIHQKLLMPCSLPDSDACCSHSIDLAARILLMVEFGNLPFAYSGSRQIEWVTGSLKQWVTERFGKKPVLGHSKVNFERIFNANNLAKISGIEVIWTNNLADHLRLMKDDQAVAVFHHASFLQRQQSDTTLFSQELIEETLKTMALLFPKWDRDTRAWYQAQASLRGLDTRLIEIGQLDAYERQIEKFTYWHDRLVILKQVFDESRPRTLRQWWHDRRNGVQWYTFWVAILVFVLTVFFGLVQSIEGALQVYKAFNLSSASDVSDWTDLTSFISVPTGQKPFSVTDEFNAFWTRELLQLAHSEPAVWHATLALGALHQRHELFWQGRGYHSGEKLWSQANENYGRAITCARDVKDPTQLLALSLALLSVTNMMGRWSESQVHIMAGHRLLSQAGHGSETSGAAEILTRLDLMAMTFSDSSAPYPYKLAPRTVWIDEYMKTAEIESYGQAGTALLGMMRRLMMLSETTVPGDEEGAAKDLVMLHLTMEDLASWEHKMAQFEKKHPNPHDETGAVSIRLYHTMLRMFLSGGAFGPETRWDRYLGHYERILTLAETLWSNTPPSQVQSPLSLESGFIVPAFMVAQRCRHPWLRRRAISFLYKIKRQEGMWHSDGAAAVGQRIMEMEGQKYFPSDLASPLEAMEDVPWEMWAETEDIPAKTSWAGIERVPERMRMRETLVMVDTVEKRVELSLIMSSGDDVGIFGEVKSETVVFG</sequence>
<dbReference type="VEuPathDB" id="FungiDB:FVEG_17062"/>
<keyword evidence="7" id="KW-0472">Membrane</keyword>
<gene>
    <name evidence="8" type="ORF">FVEG_17062</name>
</gene>
<evidence type="ECO:0000256" key="7">
    <source>
        <dbReference type="SAM" id="Phobius"/>
    </source>
</evidence>
<keyword evidence="5" id="KW-0804">Transcription</keyword>
<dbReference type="RefSeq" id="XP_018759327.1">
    <property type="nucleotide sequence ID" value="XM_018906330.1"/>
</dbReference>
<dbReference type="EMBL" id="CM000584">
    <property type="protein sequence ID" value="EWG53136.1"/>
    <property type="molecule type" value="Genomic_DNA"/>
</dbReference>
<keyword evidence="2" id="KW-0862">Zinc</keyword>
<accession>W7MPX6</accession>
<dbReference type="InterPro" id="IPR052360">
    <property type="entry name" value="Transcr_Regulatory_Proteins"/>
</dbReference>
<keyword evidence="7" id="KW-0812">Transmembrane</keyword>
<evidence type="ECO:0000313" key="8">
    <source>
        <dbReference type="EMBL" id="EWG53136.1"/>
    </source>
</evidence>
<dbReference type="AlphaFoldDB" id="W7MPX6"/>
<dbReference type="GeneID" id="30073938"/>
<dbReference type="PANTHER" id="PTHR36206:SF4">
    <property type="entry name" value="HYPOTHETICAL CONSERVED PROTEIN (EUROFUNG)-RELATED"/>
    <property type="match status" value="1"/>
</dbReference>
<protein>
    <recommendedName>
        <fullName evidence="10">Transcription factor domain-containing protein</fullName>
    </recommendedName>
</protein>
<dbReference type="OrthoDB" id="3598904at2759"/>
<evidence type="ECO:0000256" key="5">
    <source>
        <dbReference type="ARBA" id="ARBA00023163"/>
    </source>
</evidence>
<evidence type="ECO:0000256" key="2">
    <source>
        <dbReference type="ARBA" id="ARBA00022833"/>
    </source>
</evidence>
<dbReference type="eggNOG" id="ENOG502RS7N">
    <property type="taxonomic scope" value="Eukaryota"/>
</dbReference>
<dbReference type="Pfam" id="PF11951">
    <property type="entry name" value="Fungal_trans_2"/>
    <property type="match status" value="1"/>
</dbReference>